<comment type="caution">
    <text evidence="7">The sequence shown here is derived from an EMBL/GenBank/DDBJ whole genome shotgun (WGS) entry which is preliminary data.</text>
</comment>
<keyword evidence="4 6" id="KW-1133">Transmembrane helix</keyword>
<dbReference type="GO" id="GO:0022857">
    <property type="term" value="F:transmembrane transporter activity"/>
    <property type="evidence" value="ECO:0007669"/>
    <property type="project" value="InterPro"/>
</dbReference>
<dbReference type="InterPro" id="IPR004752">
    <property type="entry name" value="AmpG_permease/AT-1"/>
</dbReference>
<dbReference type="InterPro" id="IPR036259">
    <property type="entry name" value="MFS_trans_sf"/>
</dbReference>
<dbReference type="GO" id="GO:0016020">
    <property type="term" value="C:membrane"/>
    <property type="evidence" value="ECO:0007669"/>
    <property type="project" value="UniProtKB-SubCell"/>
</dbReference>
<dbReference type="EMBL" id="JAEMNX010000002">
    <property type="protein sequence ID" value="MBJ7536596.1"/>
    <property type="molecule type" value="Genomic_DNA"/>
</dbReference>
<dbReference type="SUPFAM" id="SSF103473">
    <property type="entry name" value="MFS general substrate transporter"/>
    <property type="match status" value="1"/>
</dbReference>
<feature type="transmembrane region" description="Helical" evidence="6">
    <location>
        <begin position="77"/>
        <end position="96"/>
    </location>
</feature>
<organism evidence="7 8">
    <name type="scientific">Marinomonas transparens</name>
    <dbReference type="NCBI Taxonomy" id="2795388"/>
    <lineage>
        <taxon>Bacteria</taxon>
        <taxon>Pseudomonadati</taxon>
        <taxon>Pseudomonadota</taxon>
        <taxon>Gammaproteobacteria</taxon>
        <taxon>Oceanospirillales</taxon>
        <taxon>Oceanospirillaceae</taxon>
        <taxon>Marinomonas</taxon>
    </lineage>
</organism>
<dbReference type="Pfam" id="PF07690">
    <property type="entry name" value="MFS_1"/>
    <property type="match status" value="1"/>
</dbReference>
<evidence type="ECO:0000256" key="5">
    <source>
        <dbReference type="ARBA" id="ARBA00023136"/>
    </source>
</evidence>
<gene>
    <name evidence="7" type="ORF">I8J31_02750</name>
</gene>
<feature type="transmembrane region" description="Helical" evidence="6">
    <location>
        <begin position="210"/>
        <end position="233"/>
    </location>
</feature>
<accession>A0A934JIV0</accession>
<keyword evidence="3 6" id="KW-0812">Transmembrane</keyword>
<protein>
    <submittedName>
        <fullName evidence="7">MFS transporter</fullName>
    </submittedName>
</protein>
<feature type="transmembrane region" description="Helical" evidence="6">
    <location>
        <begin position="168"/>
        <end position="189"/>
    </location>
</feature>
<reference evidence="7" key="1">
    <citation type="submission" date="2020-12" db="EMBL/GenBank/DDBJ databases">
        <title>Marinomonas arctica sp. nov., a psychrotolerant bacterium isolated from the Arctic.</title>
        <authorList>
            <person name="Zhang Y."/>
        </authorList>
    </citation>
    <scope>NUCLEOTIDE SEQUENCE</scope>
    <source>
        <strain evidence="7">C1424</strain>
    </source>
</reference>
<feature type="transmembrane region" description="Helical" evidence="6">
    <location>
        <begin position="341"/>
        <end position="359"/>
    </location>
</feature>
<dbReference type="Gene3D" id="1.20.1250.20">
    <property type="entry name" value="MFS general substrate transporter like domains"/>
    <property type="match status" value="2"/>
</dbReference>
<feature type="transmembrane region" description="Helical" evidence="6">
    <location>
        <begin position="365"/>
        <end position="389"/>
    </location>
</feature>
<proteinExistence type="predicted"/>
<dbReference type="Proteomes" id="UP000628710">
    <property type="component" value="Unassembled WGS sequence"/>
</dbReference>
<keyword evidence="8" id="KW-1185">Reference proteome</keyword>
<keyword evidence="5 6" id="KW-0472">Membrane</keyword>
<dbReference type="PANTHER" id="PTHR12778">
    <property type="entry name" value="SOLUTE CARRIER FAMILY 33 ACETYL-COA TRANSPORTER -RELATED"/>
    <property type="match status" value="1"/>
</dbReference>
<evidence type="ECO:0000256" key="1">
    <source>
        <dbReference type="ARBA" id="ARBA00004141"/>
    </source>
</evidence>
<feature type="transmembrane region" description="Helical" evidence="6">
    <location>
        <begin position="46"/>
        <end position="65"/>
    </location>
</feature>
<evidence type="ECO:0000256" key="6">
    <source>
        <dbReference type="SAM" id="Phobius"/>
    </source>
</evidence>
<dbReference type="InterPro" id="IPR011701">
    <property type="entry name" value="MFS"/>
</dbReference>
<comment type="subcellular location">
    <subcellularLocation>
        <location evidence="1">Membrane</location>
        <topology evidence="1">Multi-pass membrane protein</topology>
    </subcellularLocation>
</comment>
<feature type="transmembrane region" description="Helical" evidence="6">
    <location>
        <begin position="245"/>
        <end position="266"/>
    </location>
</feature>
<sequence length="399" mass="43932">MTTYKRSTWSLLFSLYATQYVGISFLLVALVAILRSQGMPLEKLSIVYSLGIFWVFKFLWAPLIDRFSLRRFGHYRTWLLILQAAMMINLIILGFYDLSTDFVLVMSLCATFSFFSATQDVAVDGLACRLLDVDSRGVGNGIQQAGTMFGSLVGSGLVLSIYPTLGWLGSMLLMAGLTSFSWFQLLWYKEATEQVRPIMGYKRLLSFWRYVSKPWLVLLFLYPIGGGMAYAIINPMLVDLGWSLSSIGTAIYLVATPFGIVSALIAGKLIQLVGRRNALLGLMSAQALFLLVLLIPAYGVNETLPVYACLITYYIVHSPIPAVLFTLMMDQTDPKTPATDFTIQASTLMLIGIITSGASTALAGAFGYIAVIWMASAMCVVAFIGVWFLGTTHRLTAPT</sequence>
<dbReference type="AlphaFoldDB" id="A0A934JIV0"/>
<feature type="transmembrane region" description="Helical" evidence="6">
    <location>
        <begin position="278"/>
        <end position="298"/>
    </location>
</feature>
<dbReference type="RefSeq" id="WP_199466777.1">
    <property type="nucleotide sequence ID" value="NZ_JAEMNX010000002.1"/>
</dbReference>
<evidence type="ECO:0000313" key="7">
    <source>
        <dbReference type="EMBL" id="MBJ7536596.1"/>
    </source>
</evidence>
<evidence type="ECO:0000256" key="2">
    <source>
        <dbReference type="ARBA" id="ARBA00022448"/>
    </source>
</evidence>
<feature type="transmembrane region" description="Helical" evidence="6">
    <location>
        <begin position="304"/>
        <end position="329"/>
    </location>
</feature>
<keyword evidence="2" id="KW-0813">Transport</keyword>
<dbReference type="PANTHER" id="PTHR12778:SF10">
    <property type="entry name" value="MAJOR FACILITATOR SUPERFAMILY DOMAIN-CONTAINING PROTEIN 3"/>
    <property type="match status" value="1"/>
</dbReference>
<feature type="transmembrane region" description="Helical" evidence="6">
    <location>
        <begin position="12"/>
        <end position="34"/>
    </location>
</feature>
<evidence type="ECO:0000256" key="3">
    <source>
        <dbReference type="ARBA" id="ARBA00022692"/>
    </source>
</evidence>
<name>A0A934JIV0_9GAMM</name>
<evidence type="ECO:0000256" key="4">
    <source>
        <dbReference type="ARBA" id="ARBA00022989"/>
    </source>
</evidence>
<evidence type="ECO:0000313" key="8">
    <source>
        <dbReference type="Proteomes" id="UP000628710"/>
    </source>
</evidence>